<dbReference type="PANTHER" id="PTHR43022:SF1">
    <property type="entry name" value="PROTEIN SMF"/>
    <property type="match status" value="1"/>
</dbReference>
<reference evidence="3 4" key="1">
    <citation type="journal article" date="2016" name="Nat. Commun.">
        <title>Thousands of microbial genomes shed light on interconnected biogeochemical processes in an aquifer system.</title>
        <authorList>
            <person name="Anantharaman K."/>
            <person name="Brown C.T."/>
            <person name="Hug L.A."/>
            <person name="Sharon I."/>
            <person name="Castelle C.J."/>
            <person name="Probst A.J."/>
            <person name="Thomas B.C."/>
            <person name="Singh A."/>
            <person name="Wilkins M.J."/>
            <person name="Karaoz U."/>
            <person name="Brodie E.L."/>
            <person name="Williams K.H."/>
            <person name="Hubbard S.S."/>
            <person name="Banfield J.F."/>
        </authorList>
    </citation>
    <scope>NUCLEOTIDE SEQUENCE [LARGE SCALE GENOMIC DNA]</scope>
</reference>
<evidence type="ECO:0000313" key="3">
    <source>
        <dbReference type="EMBL" id="OGY19013.1"/>
    </source>
</evidence>
<protein>
    <recommendedName>
        <fullName evidence="2">Smf/DprA SLOG domain-containing protein</fullName>
    </recommendedName>
</protein>
<dbReference type="InterPro" id="IPR057666">
    <property type="entry name" value="DrpA_SLOG"/>
</dbReference>
<gene>
    <name evidence="3" type="ORF">A2784_00330</name>
</gene>
<organism evidence="3 4">
    <name type="scientific">Candidatus Chisholmbacteria bacterium RIFCSPHIGHO2_01_FULL_48_12</name>
    <dbReference type="NCBI Taxonomy" id="1797589"/>
    <lineage>
        <taxon>Bacteria</taxon>
        <taxon>Candidatus Chisholmiibacteriota</taxon>
    </lineage>
</organism>
<dbReference type="EMBL" id="MHCH01000005">
    <property type="protein sequence ID" value="OGY19013.1"/>
    <property type="molecule type" value="Genomic_DNA"/>
</dbReference>
<sequence length="255" mass="27789">MPTRQLGKFKVFYKGNWNDKLFNKCMGVVGSRHMTDYGRCVIDKIVPQLILDDWTIVSGFMYGVDITAHRACLDCGGKTIAILGWGINYPVDQPEQALLQKIIATGGLILSLWDNQPGTNWTFPARNRLVAHICHELIVVEAAAKSGALLTAAMVRNLTKKVWAVPGPITSPTSAGTNRLIAEGKALPWLGNNFQPQLINSPPAHPILKLLSGQTLDAGAIARFLNQPMDQVASQLSLLTLQGAVIEQNGKYYAS</sequence>
<comment type="caution">
    <text evidence="3">The sequence shown here is derived from an EMBL/GenBank/DDBJ whole genome shotgun (WGS) entry which is preliminary data.</text>
</comment>
<dbReference type="STRING" id="1797589.A2784_00330"/>
<evidence type="ECO:0000259" key="2">
    <source>
        <dbReference type="Pfam" id="PF02481"/>
    </source>
</evidence>
<dbReference type="SUPFAM" id="SSF102405">
    <property type="entry name" value="MCP/YpsA-like"/>
    <property type="match status" value="1"/>
</dbReference>
<dbReference type="GO" id="GO:0009294">
    <property type="term" value="P:DNA-mediated transformation"/>
    <property type="evidence" value="ECO:0007669"/>
    <property type="project" value="InterPro"/>
</dbReference>
<dbReference type="PANTHER" id="PTHR43022">
    <property type="entry name" value="PROTEIN SMF"/>
    <property type="match status" value="1"/>
</dbReference>
<dbReference type="AlphaFoldDB" id="A0A1G1VUB5"/>
<dbReference type="Proteomes" id="UP000177324">
    <property type="component" value="Unassembled WGS sequence"/>
</dbReference>
<evidence type="ECO:0000313" key="4">
    <source>
        <dbReference type="Proteomes" id="UP000177324"/>
    </source>
</evidence>
<feature type="domain" description="Smf/DprA SLOG" evidence="2">
    <location>
        <begin position="11"/>
        <end position="186"/>
    </location>
</feature>
<evidence type="ECO:0000256" key="1">
    <source>
        <dbReference type="ARBA" id="ARBA00006525"/>
    </source>
</evidence>
<accession>A0A1G1VUB5</accession>
<proteinExistence type="inferred from homology"/>
<name>A0A1G1VUB5_9BACT</name>
<comment type="similarity">
    <text evidence="1">Belongs to the DprA/Smf family.</text>
</comment>
<dbReference type="Gene3D" id="3.40.50.450">
    <property type="match status" value="1"/>
</dbReference>
<dbReference type="InterPro" id="IPR003488">
    <property type="entry name" value="DprA"/>
</dbReference>
<dbReference type="Pfam" id="PF02481">
    <property type="entry name" value="DNA_processg_A"/>
    <property type="match status" value="1"/>
</dbReference>